<reference evidence="2" key="1">
    <citation type="submission" date="2017-04" db="EMBL/GenBank/DDBJ databases">
        <title>Function of individual gut microbiota members based on whole genome sequencing of pure cultures obtained from chicken caecum.</title>
        <authorList>
            <person name="Medvecky M."/>
            <person name="Cejkova D."/>
            <person name="Polansky O."/>
            <person name="Karasova D."/>
            <person name="Kubasova T."/>
            <person name="Cizek A."/>
            <person name="Rychlik I."/>
        </authorList>
    </citation>
    <scope>NUCLEOTIDE SEQUENCE [LARGE SCALE GENOMIC DNA]</scope>
    <source>
        <strain evidence="2">An144</strain>
    </source>
</reference>
<dbReference type="RefSeq" id="WP_016250619.1">
    <property type="nucleotide sequence ID" value="NZ_CP010059.1"/>
</dbReference>
<protein>
    <submittedName>
        <fullName evidence="1">Uncharacterized protein</fullName>
    </submittedName>
</protein>
<name>A0A0I9WQ41_9ENTE</name>
<dbReference type="Proteomes" id="UP000196074">
    <property type="component" value="Unassembled WGS sequence"/>
</dbReference>
<sequence>MFEMWIIIIALISWCMLHLNNQRSIIIYAPFNVVKILLAVVVSVALLVFFWNTDINNDIRITLIASLLVVISMLKEGISQNKVVKLGLLSESLQNIESIEIEEETDYCRVQFNKSAKNSYVLNLNCSKSELLHFLSSSSFRGNIIQKINR</sequence>
<organism evidence="1 2">
    <name type="scientific">Enterococcus cecorum</name>
    <dbReference type="NCBI Taxonomy" id="44008"/>
    <lineage>
        <taxon>Bacteria</taxon>
        <taxon>Bacillati</taxon>
        <taxon>Bacillota</taxon>
        <taxon>Bacilli</taxon>
        <taxon>Lactobacillales</taxon>
        <taxon>Enterococcaceae</taxon>
        <taxon>Enterococcus</taxon>
    </lineage>
</organism>
<gene>
    <name evidence="1" type="ORF">B5E88_06705</name>
</gene>
<dbReference type="AlphaFoldDB" id="A0A0I9WQ41"/>
<dbReference type="EMBL" id="NFLC01000011">
    <property type="protein sequence ID" value="OUQ10235.1"/>
    <property type="molecule type" value="Genomic_DNA"/>
</dbReference>
<evidence type="ECO:0000313" key="1">
    <source>
        <dbReference type="EMBL" id="OUQ10235.1"/>
    </source>
</evidence>
<accession>A0A0I9WQ41</accession>
<dbReference type="GeneID" id="60872753"/>
<comment type="caution">
    <text evidence="1">The sequence shown here is derived from an EMBL/GenBank/DDBJ whole genome shotgun (WGS) entry which is preliminary data.</text>
</comment>
<evidence type="ECO:0000313" key="2">
    <source>
        <dbReference type="Proteomes" id="UP000196074"/>
    </source>
</evidence>
<proteinExistence type="predicted"/>